<reference evidence="1 2" key="1">
    <citation type="journal article" date="2023" name="Sci. Data">
        <title>Genome assembly of the Korean intertidal mud-creeper Batillaria attramentaria.</title>
        <authorList>
            <person name="Patra A.K."/>
            <person name="Ho P.T."/>
            <person name="Jun S."/>
            <person name="Lee S.J."/>
            <person name="Kim Y."/>
            <person name="Won Y.J."/>
        </authorList>
    </citation>
    <scope>NUCLEOTIDE SEQUENCE [LARGE SCALE GENOMIC DNA]</scope>
    <source>
        <strain evidence="1">Wonlab-2016</strain>
    </source>
</reference>
<dbReference type="Proteomes" id="UP001519460">
    <property type="component" value="Unassembled WGS sequence"/>
</dbReference>
<feature type="non-terminal residue" evidence="1">
    <location>
        <position position="73"/>
    </location>
</feature>
<dbReference type="EMBL" id="JACVVK020000098">
    <property type="protein sequence ID" value="KAK7492924.1"/>
    <property type="molecule type" value="Genomic_DNA"/>
</dbReference>
<accession>A0ABD0L1H0</accession>
<sequence length="73" mass="8204">MKGREWPAESSRDIAHVLAWLVLIKLRHHDGLPLTIQCLVQWPPACRVLCPLSVRSTLRPSISACPPLGRWGL</sequence>
<evidence type="ECO:0000313" key="2">
    <source>
        <dbReference type="Proteomes" id="UP001519460"/>
    </source>
</evidence>
<evidence type="ECO:0000313" key="1">
    <source>
        <dbReference type="EMBL" id="KAK7492924.1"/>
    </source>
</evidence>
<name>A0ABD0L1H0_9CAEN</name>
<dbReference type="AlphaFoldDB" id="A0ABD0L1H0"/>
<gene>
    <name evidence="1" type="ORF">BaRGS_00015871</name>
</gene>
<organism evidence="1 2">
    <name type="scientific">Batillaria attramentaria</name>
    <dbReference type="NCBI Taxonomy" id="370345"/>
    <lineage>
        <taxon>Eukaryota</taxon>
        <taxon>Metazoa</taxon>
        <taxon>Spiralia</taxon>
        <taxon>Lophotrochozoa</taxon>
        <taxon>Mollusca</taxon>
        <taxon>Gastropoda</taxon>
        <taxon>Caenogastropoda</taxon>
        <taxon>Sorbeoconcha</taxon>
        <taxon>Cerithioidea</taxon>
        <taxon>Batillariidae</taxon>
        <taxon>Batillaria</taxon>
    </lineage>
</organism>
<comment type="caution">
    <text evidence="1">The sequence shown here is derived from an EMBL/GenBank/DDBJ whole genome shotgun (WGS) entry which is preliminary data.</text>
</comment>
<protein>
    <submittedName>
        <fullName evidence="1">Uncharacterized protein</fullName>
    </submittedName>
</protein>
<keyword evidence="2" id="KW-1185">Reference proteome</keyword>
<proteinExistence type="predicted"/>